<reference evidence="1" key="1">
    <citation type="submission" date="2021-02" db="EMBL/GenBank/DDBJ databases">
        <authorList>
            <person name="Nowell W R."/>
        </authorList>
    </citation>
    <scope>NUCLEOTIDE SEQUENCE</scope>
</reference>
<organism evidence="1 2">
    <name type="scientific">Rotaria socialis</name>
    <dbReference type="NCBI Taxonomy" id="392032"/>
    <lineage>
        <taxon>Eukaryota</taxon>
        <taxon>Metazoa</taxon>
        <taxon>Spiralia</taxon>
        <taxon>Gnathifera</taxon>
        <taxon>Rotifera</taxon>
        <taxon>Eurotatoria</taxon>
        <taxon>Bdelloidea</taxon>
        <taxon>Philodinida</taxon>
        <taxon>Philodinidae</taxon>
        <taxon>Rotaria</taxon>
    </lineage>
</organism>
<evidence type="ECO:0000313" key="1">
    <source>
        <dbReference type="EMBL" id="CAF4575793.1"/>
    </source>
</evidence>
<dbReference type="EMBL" id="CAJOBP010014005">
    <property type="protein sequence ID" value="CAF4575793.1"/>
    <property type="molecule type" value="Genomic_DNA"/>
</dbReference>
<gene>
    <name evidence="1" type="ORF">UJA718_LOCUS30460</name>
</gene>
<evidence type="ECO:0000313" key="2">
    <source>
        <dbReference type="Proteomes" id="UP000663873"/>
    </source>
</evidence>
<sequence>ENNNRLLLVHSDMLGDASSNVHMQYLRDGVLMTEAEENKLHQTSLIRVKI</sequence>
<feature type="non-terminal residue" evidence="1">
    <location>
        <position position="1"/>
    </location>
</feature>
<protein>
    <submittedName>
        <fullName evidence="1">Uncharacterized protein</fullName>
    </submittedName>
</protein>
<keyword evidence="2" id="KW-1185">Reference proteome</keyword>
<dbReference type="Proteomes" id="UP000663873">
    <property type="component" value="Unassembled WGS sequence"/>
</dbReference>
<comment type="caution">
    <text evidence="1">The sequence shown here is derived from an EMBL/GenBank/DDBJ whole genome shotgun (WGS) entry which is preliminary data.</text>
</comment>
<accession>A0A821ABZ3</accession>
<name>A0A821ABZ3_9BILA</name>
<proteinExistence type="predicted"/>
<dbReference type="AlphaFoldDB" id="A0A821ABZ3"/>